<dbReference type="InterPro" id="IPR010496">
    <property type="entry name" value="AL/BT2_dom"/>
</dbReference>
<dbReference type="SMART" id="SM00606">
    <property type="entry name" value="CBD_IV"/>
    <property type="match status" value="1"/>
</dbReference>
<dbReference type="InterPro" id="IPR058094">
    <property type="entry name" value="Ig-like_OmpL47-like"/>
</dbReference>
<organism evidence="5 6">
    <name type="scientific">Goodfellowiella coeruleoviolacea</name>
    <dbReference type="NCBI Taxonomy" id="334858"/>
    <lineage>
        <taxon>Bacteria</taxon>
        <taxon>Bacillati</taxon>
        <taxon>Actinomycetota</taxon>
        <taxon>Actinomycetes</taxon>
        <taxon>Pseudonocardiales</taxon>
        <taxon>Pseudonocardiaceae</taxon>
        <taxon>Goodfellowiella</taxon>
    </lineage>
</organism>
<dbReference type="Proteomes" id="UP001206128">
    <property type="component" value="Unassembled WGS sequence"/>
</dbReference>
<dbReference type="Gene3D" id="2.60.40.10">
    <property type="entry name" value="Immunoglobulins"/>
    <property type="match status" value="2"/>
</dbReference>
<dbReference type="SUPFAM" id="SSF49299">
    <property type="entry name" value="PKD domain"/>
    <property type="match status" value="2"/>
</dbReference>
<dbReference type="Gene3D" id="2.60.120.560">
    <property type="entry name" value="Exo-inulinase, domain 1"/>
    <property type="match status" value="1"/>
</dbReference>
<evidence type="ECO:0000313" key="6">
    <source>
        <dbReference type="Proteomes" id="UP001206128"/>
    </source>
</evidence>
<evidence type="ECO:0000256" key="3">
    <source>
        <dbReference type="SAM" id="SignalP"/>
    </source>
</evidence>
<evidence type="ECO:0000256" key="1">
    <source>
        <dbReference type="ARBA" id="ARBA00022729"/>
    </source>
</evidence>
<dbReference type="Pfam" id="PF07995">
    <property type="entry name" value="GSDH"/>
    <property type="match status" value="1"/>
</dbReference>
<dbReference type="PANTHER" id="PTHR19328">
    <property type="entry name" value="HEDGEHOG-INTERACTING PROTEIN"/>
    <property type="match status" value="1"/>
</dbReference>
<protein>
    <submittedName>
        <fullName evidence="5">Glucose/arabinose dehydrogenase, beta-propeller fold</fullName>
    </submittedName>
</protein>
<dbReference type="SUPFAM" id="SSF81296">
    <property type="entry name" value="E set domains"/>
    <property type="match status" value="1"/>
</dbReference>
<dbReference type="EMBL" id="JAMTCK010000001">
    <property type="protein sequence ID" value="MCP2163507.1"/>
    <property type="molecule type" value="Genomic_DNA"/>
</dbReference>
<name>A0AAE3KE39_9PSEU</name>
<dbReference type="InterPro" id="IPR011041">
    <property type="entry name" value="Quinoprot_gluc/sorb_DH_b-prop"/>
</dbReference>
<dbReference type="SUPFAM" id="SSF50952">
    <property type="entry name" value="Soluble quinoprotein glucose dehydrogenase"/>
    <property type="match status" value="1"/>
</dbReference>
<dbReference type="InterPro" id="IPR013783">
    <property type="entry name" value="Ig-like_fold"/>
</dbReference>
<feature type="signal peptide" evidence="3">
    <location>
        <begin position="1"/>
        <end position="29"/>
    </location>
</feature>
<dbReference type="GO" id="GO:0030246">
    <property type="term" value="F:carbohydrate binding"/>
    <property type="evidence" value="ECO:0007669"/>
    <property type="project" value="InterPro"/>
</dbReference>
<proteinExistence type="predicted"/>
<dbReference type="SUPFAM" id="SSF49785">
    <property type="entry name" value="Galactose-binding domain-like"/>
    <property type="match status" value="1"/>
</dbReference>
<accession>A0AAE3KE39</accession>
<dbReference type="GO" id="GO:0005975">
    <property type="term" value="P:carbohydrate metabolic process"/>
    <property type="evidence" value="ECO:0007669"/>
    <property type="project" value="UniProtKB-ARBA"/>
</dbReference>
<dbReference type="GO" id="GO:0016787">
    <property type="term" value="F:hydrolase activity"/>
    <property type="evidence" value="ECO:0007669"/>
    <property type="project" value="InterPro"/>
</dbReference>
<dbReference type="SMART" id="SM00089">
    <property type="entry name" value="PKD"/>
    <property type="match status" value="2"/>
</dbReference>
<dbReference type="NCBIfam" id="NF047446">
    <property type="entry name" value="barrel_OmpL47"/>
    <property type="match status" value="1"/>
</dbReference>
<feature type="domain" description="PKD" evidence="4">
    <location>
        <begin position="822"/>
        <end position="902"/>
    </location>
</feature>
<evidence type="ECO:0000259" key="4">
    <source>
        <dbReference type="PROSITE" id="PS50093"/>
    </source>
</evidence>
<comment type="caution">
    <text evidence="5">The sequence shown here is derived from an EMBL/GenBank/DDBJ whole genome shotgun (WGS) entry which is preliminary data.</text>
</comment>
<dbReference type="InterPro" id="IPR008979">
    <property type="entry name" value="Galactose-bd-like_sf"/>
</dbReference>
<dbReference type="InterPro" id="IPR012938">
    <property type="entry name" value="Glc/Sorbosone_DH"/>
</dbReference>
<feature type="chain" id="PRO_5041991420" evidence="3">
    <location>
        <begin position="30"/>
        <end position="1401"/>
    </location>
</feature>
<dbReference type="InterPro" id="IPR035986">
    <property type="entry name" value="PKD_dom_sf"/>
</dbReference>
<dbReference type="InterPro" id="IPR022409">
    <property type="entry name" value="PKD/Chitinase_dom"/>
</dbReference>
<dbReference type="Gene3D" id="2.60.40.650">
    <property type="match status" value="1"/>
</dbReference>
<dbReference type="CDD" id="cd04084">
    <property type="entry name" value="CBM6_xylanase-like"/>
    <property type="match status" value="1"/>
</dbReference>
<dbReference type="PANTHER" id="PTHR19328:SF75">
    <property type="entry name" value="ALDOSE SUGAR DEHYDROGENASE YLII"/>
    <property type="match status" value="1"/>
</dbReference>
<dbReference type="Pfam" id="PF06439">
    <property type="entry name" value="3keto-disac_hyd"/>
    <property type="match status" value="1"/>
</dbReference>
<dbReference type="InterPro" id="IPR005084">
    <property type="entry name" value="CBM6"/>
</dbReference>
<dbReference type="Pfam" id="PF03422">
    <property type="entry name" value="CBM_6"/>
    <property type="match status" value="1"/>
</dbReference>
<dbReference type="PROSITE" id="PS50093">
    <property type="entry name" value="PKD"/>
    <property type="match status" value="2"/>
</dbReference>
<reference evidence="5" key="1">
    <citation type="submission" date="2022-06" db="EMBL/GenBank/DDBJ databases">
        <title>Genomic Encyclopedia of Archaeal and Bacterial Type Strains, Phase II (KMG-II): from individual species to whole genera.</title>
        <authorList>
            <person name="Goeker M."/>
        </authorList>
    </citation>
    <scope>NUCLEOTIDE SEQUENCE</scope>
    <source>
        <strain evidence="5">DSM 43935</strain>
    </source>
</reference>
<evidence type="ECO:0000313" key="5">
    <source>
        <dbReference type="EMBL" id="MCP2163507.1"/>
    </source>
</evidence>
<dbReference type="InterPro" id="IPR006584">
    <property type="entry name" value="Cellulose-bd_IV"/>
</dbReference>
<dbReference type="InterPro" id="IPR000601">
    <property type="entry name" value="PKD_dom"/>
</dbReference>
<dbReference type="Gene3D" id="2.120.10.30">
    <property type="entry name" value="TolB, C-terminal domain"/>
    <property type="match status" value="1"/>
</dbReference>
<feature type="domain" description="PKD" evidence="4">
    <location>
        <begin position="496"/>
        <end position="579"/>
    </location>
</feature>
<gene>
    <name evidence="5" type="ORF">LX83_000347</name>
</gene>
<dbReference type="Gene3D" id="2.60.120.260">
    <property type="entry name" value="Galactose-binding domain-like"/>
    <property type="match status" value="1"/>
</dbReference>
<dbReference type="Pfam" id="PF18911">
    <property type="entry name" value="PKD_4"/>
    <property type="match status" value="2"/>
</dbReference>
<evidence type="ECO:0000256" key="2">
    <source>
        <dbReference type="SAM" id="MobiDB-lite"/>
    </source>
</evidence>
<dbReference type="RefSeq" id="WP_253766207.1">
    <property type="nucleotide sequence ID" value="NZ_JAMTCK010000001.1"/>
</dbReference>
<dbReference type="InterPro" id="IPR011042">
    <property type="entry name" value="6-blade_b-propeller_TolB-like"/>
</dbReference>
<dbReference type="InterPro" id="IPR014756">
    <property type="entry name" value="Ig_E-set"/>
</dbReference>
<keyword evidence="6" id="KW-1185">Reference proteome</keyword>
<feature type="region of interest" description="Disordered" evidence="2">
    <location>
        <begin position="27"/>
        <end position="61"/>
    </location>
</feature>
<sequence length="1401" mass="148291">MSLLRRPLSALGLALAVALSSTVAPSTPAATAQPRQPEPPPPASVTVETGNTTYDVPGPDMFEKKKLTADVGEPMDMAVTPDGRVLMTDRRGVIRVFDPRTHNVTEAGRVEVYTGEEDGLQGIAIDPDFASNNRIYVYYAPAAPEPKNVLSRLTLTGNTIDPASEQVILEVPTQRDLCCHVGGDIDFDSKGNLLLSTGDNTNSWASDGYTPIDERPGRAPFDAQKSSANTNDLRGKLIRITVRDDGSYTIPEGNLFPPGTAGTRPEIYYMGLRNPFRFTVDKKTDWVWMGVVGPDASEDNPDRGPRQYEELLLITKPGNSGWPYCIGDNIPYNDFDFATNTPGPKFDCANLVNDSPNNTGLTNLPPADLPLIWYPYDCFDTFPQIDCPGGGTAMGGPVYRYDPDLVSDTKFPPEFDGAQFFYEYSRGFVKDVRVDEQGKLTSISPFLPELDFDQPMDLEFGPEGSLYVLEYGGGFFTPGPRAGLYRVDYTRGQHSPTAHVTASATAGSAPLTVRFDASGSSDADGDALSFAWDFDGDGTNDASGARAEHTYTATGQFSARLTVTDSTGKITVARVRITVGNHAPSVTLDIPGDGGLFSFGDKVSYRVSVTDAEDGGIGSGVDCDDVTVQVALGHDEHAHPQTSVRGCEGVIQTSVDSGHGGAANLFTVVRATYTDRGGQGVPSVEGSHEIVLQPRHKQAEHFTQAQGARVVDDQAAEGTRAVSDVDGSGWIAFDPVDLAHVDAVGLRVAAATAGTVEFHSQAPDGPLVSTVHVPAGAAGEYRDVEPAPVSDPGGSHPLYAVLHGSLRVDAVHFTGLGAAGPRNVHALADIRRGPAPMRVAFTGSAADAPEGATFDWDFGDGTSATGATVSHSYAQPGEYTATVTLRDAQGRSRGSAATQVRAFAPVAGTLTVRPESAGRNVREQHQVTATVAPAAAGQQVSVEVYRASPASPLPPGSPQGTPYLRAERQVVPTDQAGTAVLAYTSAVAADDIVVACLAFGDSCVRGDGPLVVAGQELVNLRADVPVGTATTTWRPAPDADGWLTLFDGRSLAGWQHVGTGSFTVDDGLLQPSGSGRGVLWYDKQRFTDYVFEAEYESFSVSANSGLYLRFGDPGGNVDVPGRDGYEVAILDRVDNAINRTGSISGVKAADFLAAKPPYGGWNTLSVQVSGRDYTVTLNGQVVTRYTSDGARGNGDRIGIENAGDQLRFRNVRIRPSADTTAPTARAVLDPPEPNGDPVSGFRDTYHSPVSVTLSADDGTGWGVAGVEYQVDGGEWTEYRQPVLVSAAGRHTLAYRATDAAGNTSPVAQVAFTIKPDACVGSDLRSTVVLGDVDSRVANAHRADGCTVEDLIRDEQAWPSRVAFVRHVDEVTARLVRERVLSARDRGALLVAALRSGIGGTG</sequence>
<keyword evidence="1 3" id="KW-0732">Signal</keyword>
<dbReference type="CDD" id="cd00146">
    <property type="entry name" value="PKD"/>
    <property type="match status" value="2"/>
</dbReference>